<organism evidence="3 4">
    <name type="scientific">Chryseolinea serpens</name>
    <dbReference type="NCBI Taxonomy" id="947013"/>
    <lineage>
        <taxon>Bacteria</taxon>
        <taxon>Pseudomonadati</taxon>
        <taxon>Bacteroidota</taxon>
        <taxon>Cytophagia</taxon>
        <taxon>Cytophagales</taxon>
        <taxon>Fulvivirgaceae</taxon>
        <taxon>Chryseolinea</taxon>
    </lineage>
</organism>
<evidence type="ECO:0000313" key="3">
    <source>
        <dbReference type="EMBL" id="SHG73601.1"/>
    </source>
</evidence>
<reference evidence="3 4" key="1">
    <citation type="submission" date="2016-11" db="EMBL/GenBank/DDBJ databases">
        <authorList>
            <person name="Jaros S."/>
            <person name="Januszkiewicz K."/>
            <person name="Wedrychowicz H."/>
        </authorList>
    </citation>
    <scope>NUCLEOTIDE SEQUENCE [LARGE SCALE GENOMIC DNA]</scope>
    <source>
        <strain evidence="3 4">DSM 24574</strain>
    </source>
</reference>
<dbReference type="InterPro" id="IPR023393">
    <property type="entry name" value="START-like_dom_sf"/>
</dbReference>
<dbReference type="STRING" id="947013.SAMN04488109_1615"/>
<name>A0A1M5M8Q1_9BACT</name>
<evidence type="ECO:0000259" key="2">
    <source>
        <dbReference type="Pfam" id="PF08327"/>
    </source>
</evidence>
<comment type="similarity">
    <text evidence="1">Belongs to the AHA1 family.</text>
</comment>
<evidence type="ECO:0000256" key="1">
    <source>
        <dbReference type="ARBA" id="ARBA00006817"/>
    </source>
</evidence>
<dbReference type="Pfam" id="PF08327">
    <property type="entry name" value="AHSA1"/>
    <property type="match status" value="2"/>
</dbReference>
<protein>
    <submittedName>
        <fullName evidence="3">Activator of Hsp90 ATPase homolog 1-like protein</fullName>
    </submittedName>
</protein>
<accession>A0A1M5M8Q1</accession>
<dbReference type="Proteomes" id="UP000184212">
    <property type="component" value="Unassembled WGS sequence"/>
</dbReference>
<dbReference type="EMBL" id="FQWQ01000001">
    <property type="protein sequence ID" value="SHG73601.1"/>
    <property type="molecule type" value="Genomic_DNA"/>
</dbReference>
<gene>
    <name evidence="3" type="ORF">SAMN04488109_1615</name>
</gene>
<dbReference type="RefSeq" id="WP_221408671.1">
    <property type="nucleotide sequence ID" value="NZ_FQWQ01000001.1"/>
</dbReference>
<dbReference type="CDD" id="cd07814">
    <property type="entry name" value="SRPBCC_CalC_Aha1-like"/>
    <property type="match status" value="2"/>
</dbReference>
<sequence length="297" mass="34578">MKNQSYSATIEVALPQKDVFTRMNDFEKWWTRHIEGETAKLNDEFVLRYGDVQGDIHYSKHKLIEVIPDRKIVSLVTESKINWIEKDKNEWTNTKMIFELTPKGDRTELKFTHEGLVPEKECYAECAKGWDTFIKQNLYAYLSEGKVLSNDFKTSIAAKISAEEAIKRISDVPAWWDVSFTGSAEKQNDKFIVKMGGDSFFDFTVAELIPGKRVVWLVTDCHMPWYSDKKEWANTRLIFDLTENNGITQLTFKHEGLTPEVECYKDCEPGWTHWIKTSLFSYFTTGKGDFNRPYAKK</sequence>
<dbReference type="AlphaFoldDB" id="A0A1M5M8Q1"/>
<feature type="domain" description="Activator of Hsp90 ATPase homologue 1/2-like C-terminal" evidence="2">
    <location>
        <begin position="19"/>
        <end position="142"/>
    </location>
</feature>
<dbReference type="InterPro" id="IPR013538">
    <property type="entry name" value="ASHA1/2-like_C"/>
</dbReference>
<proteinExistence type="inferred from homology"/>
<keyword evidence="4" id="KW-1185">Reference proteome</keyword>
<feature type="domain" description="Activator of Hsp90 ATPase homologue 1/2-like C-terminal" evidence="2">
    <location>
        <begin position="171"/>
        <end position="282"/>
    </location>
</feature>
<evidence type="ECO:0000313" key="4">
    <source>
        <dbReference type="Proteomes" id="UP000184212"/>
    </source>
</evidence>
<dbReference type="SUPFAM" id="SSF55961">
    <property type="entry name" value="Bet v1-like"/>
    <property type="match status" value="2"/>
</dbReference>
<dbReference type="Gene3D" id="3.30.530.20">
    <property type="match status" value="2"/>
</dbReference>